<feature type="transmembrane region" description="Helical" evidence="6">
    <location>
        <begin position="178"/>
        <end position="202"/>
    </location>
</feature>
<feature type="transmembrane region" description="Helical" evidence="6">
    <location>
        <begin position="327"/>
        <end position="345"/>
    </location>
</feature>
<dbReference type="CDD" id="cd06173">
    <property type="entry name" value="MFS_MefA_like"/>
    <property type="match status" value="1"/>
</dbReference>
<evidence type="ECO:0000256" key="2">
    <source>
        <dbReference type="ARBA" id="ARBA00022475"/>
    </source>
</evidence>
<evidence type="ECO:0000256" key="1">
    <source>
        <dbReference type="ARBA" id="ARBA00004651"/>
    </source>
</evidence>
<evidence type="ECO:0000256" key="6">
    <source>
        <dbReference type="SAM" id="Phobius"/>
    </source>
</evidence>
<dbReference type="Gene3D" id="1.20.1250.20">
    <property type="entry name" value="MFS general substrate transporter like domains"/>
    <property type="match status" value="1"/>
</dbReference>
<feature type="transmembrane region" description="Helical" evidence="6">
    <location>
        <begin position="391"/>
        <end position="411"/>
    </location>
</feature>
<organism evidence="7 8">
    <name type="scientific">Longimycelium tulufanense</name>
    <dbReference type="NCBI Taxonomy" id="907463"/>
    <lineage>
        <taxon>Bacteria</taxon>
        <taxon>Bacillati</taxon>
        <taxon>Actinomycetota</taxon>
        <taxon>Actinomycetes</taxon>
        <taxon>Pseudonocardiales</taxon>
        <taxon>Pseudonocardiaceae</taxon>
        <taxon>Longimycelium</taxon>
    </lineage>
</organism>
<dbReference type="SUPFAM" id="SSF103473">
    <property type="entry name" value="MFS general substrate transporter"/>
    <property type="match status" value="1"/>
</dbReference>
<dbReference type="Proteomes" id="UP000637578">
    <property type="component" value="Unassembled WGS sequence"/>
</dbReference>
<feature type="transmembrane region" description="Helical" evidence="6">
    <location>
        <begin position="105"/>
        <end position="128"/>
    </location>
</feature>
<dbReference type="EMBL" id="BMMK01000018">
    <property type="protein sequence ID" value="GGM63765.1"/>
    <property type="molecule type" value="Genomic_DNA"/>
</dbReference>
<reference evidence="7" key="2">
    <citation type="submission" date="2020-09" db="EMBL/GenBank/DDBJ databases">
        <authorList>
            <person name="Sun Q."/>
            <person name="Zhou Y."/>
        </authorList>
    </citation>
    <scope>NUCLEOTIDE SEQUENCE</scope>
    <source>
        <strain evidence="7">CGMCC 4.5737</strain>
    </source>
</reference>
<comment type="caution">
    <text evidence="7">The sequence shown here is derived from an EMBL/GenBank/DDBJ whole genome shotgun (WGS) entry which is preliminary data.</text>
</comment>
<evidence type="ECO:0000256" key="3">
    <source>
        <dbReference type="ARBA" id="ARBA00022692"/>
    </source>
</evidence>
<dbReference type="RefSeq" id="WP_189059509.1">
    <property type="nucleotide sequence ID" value="NZ_BMMK01000018.1"/>
</dbReference>
<dbReference type="AlphaFoldDB" id="A0A8J3CGI2"/>
<name>A0A8J3CGI2_9PSEU</name>
<dbReference type="PANTHER" id="PTHR23513">
    <property type="entry name" value="INTEGRAL MEMBRANE EFFLUX PROTEIN-RELATED"/>
    <property type="match status" value="1"/>
</dbReference>
<accession>A0A8J3CGI2</accession>
<keyword evidence="8" id="KW-1185">Reference proteome</keyword>
<evidence type="ECO:0000256" key="5">
    <source>
        <dbReference type="ARBA" id="ARBA00023136"/>
    </source>
</evidence>
<proteinExistence type="predicted"/>
<keyword evidence="4 6" id="KW-1133">Transmembrane helix</keyword>
<dbReference type="InterPro" id="IPR036259">
    <property type="entry name" value="MFS_trans_sf"/>
</dbReference>
<feature type="transmembrane region" description="Helical" evidence="6">
    <location>
        <begin position="30"/>
        <end position="54"/>
    </location>
</feature>
<dbReference type="InterPro" id="IPR011701">
    <property type="entry name" value="MFS"/>
</dbReference>
<gene>
    <name evidence="7" type="ORF">GCM10012275_37900</name>
</gene>
<sequence length="422" mass="43079">MTEHGDEARVDPAGVREVPQGVHTRAFHRLMVAWTVSLVGDGVRVVALPLFTAVSTRDPLAVSAVAVAEVLPWLLVALPAGALVDRWRPRTVVLVAHVGRGLLTLGFAAALFTGHATVPVLVAVAFVLTSAETFADSASQLLLVALAGPADLDAANSRFISVETAGVDLAGPLAASALFAWEPAACFAVDGLSFLVAALFVASLPDVAPHREPSGGARLRTQIAEGAQFLLRHRGLRVLVLVVVSAAVAASAVNAITALYAVEVLAIPAPLVPTLMVAMAVGTIAVASVVPALVRRFGEGPLMITALVVLAAGFGLLGLVPHPAVGWAGYLVIGVGAGAWNVLSATRRQRLTPGSMMGRVSSTYRVLTWGLMPIGAGMAGPVAVMSSLGTVFLLAAGVVGVAALLAARPLLRTGTVAPAEKV</sequence>
<feature type="transmembrane region" description="Helical" evidence="6">
    <location>
        <begin position="274"/>
        <end position="294"/>
    </location>
</feature>
<keyword evidence="2" id="KW-1003">Cell membrane</keyword>
<keyword evidence="3 6" id="KW-0812">Transmembrane</keyword>
<dbReference type="Pfam" id="PF07690">
    <property type="entry name" value="MFS_1"/>
    <property type="match status" value="1"/>
</dbReference>
<dbReference type="PANTHER" id="PTHR23513:SF6">
    <property type="entry name" value="MAJOR FACILITATOR SUPERFAMILY ASSOCIATED DOMAIN-CONTAINING PROTEIN"/>
    <property type="match status" value="1"/>
</dbReference>
<dbReference type="GO" id="GO:0022857">
    <property type="term" value="F:transmembrane transporter activity"/>
    <property type="evidence" value="ECO:0007669"/>
    <property type="project" value="InterPro"/>
</dbReference>
<keyword evidence="5 6" id="KW-0472">Membrane</keyword>
<evidence type="ECO:0000256" key="4">
    <source>
        <dbReference type="ARBA" id="ARBA00022989"/>
    </source>
</evidence>
<feature type="transmembrane region" description="Helical" evidence="6">
    <location>
        <begin position="60"/>
        <end position="84"/>
    </location>
</feature>
<protein>
    <submittedName>
        <fullName evidence="7">MFS transporter</fullName>
    </submittedName>
</protein>
<dbReference type="GO" id="GO:0005886">
    <property type="term" value="C:plasma membrane"/>
    <property type="evidence" value="ECO:0007669"/>
    <property type="project" value="UniProtKB-SubCell"/>
</dbReference>
<feature type="transmembrane region" description="Helical" evidence="6">
    <location>
        <begin position="238"/>
        <end position="262"/>
    </location>
</feature>
<comment type="subcellular location">
    <subcellularLocation>
        <location evidence="1">Cell membrane</location>
        <topology evidence="1">Multi-pass membrane protein</topology>
    </subcellularLocation>
</comment>
<reference evidence="7" key="1">
    <citation type="journal article" date="2014" name="Int. J. Syst. Evol. Microbiol.">
        <title>Complete genome sequence of Corynebacterium casei LMG S-19264T (=DSM 44701T), isolated from a smear-ripened cheese.</title>
        <authorList>
            <consortium name="US DOE Joint Genome Institute (JGI-PGF)"/>
            <person name="Walter F."/>
            <person name="Albersmeier A."/>
            <person name="Kalinowski J."/>
            <person name="Ruckert C."/>
        </authorList>
    </citation>
    <scope>NUCLEOTIDE SEQUENCE</scope>
    <source>
        <strain evidence="7">CGMCC 4.5737</strain>
    </source>
</reference>
<evidence type="ECO:0000313" key="7">
    <source>
        <dbReference type="EMBL" id="GGM63765.1"/>
    </source>
</evidence>
<feature type="transmembrane region" description="Helical" evidence="6">
    <location>
        <begin position="366"/>
        <end position="385"/>
    </location>
</feature>
<feature type="transmembrane region" description="Helical" evidence="6">
    <location>
        <begin position="301"/>
        <end position="321"/>
    </location>
</feature>
<evidence type="ECO:0000313" key="8">
    <source>
        <dbReference type="Proteomes" id="UP000637578"/>
    </source>
</evidence>